<reference evidence="8" key="1">
    <citation type="submission" date="2019-08" db="EMBL/GenBank/DDBJ databases">
        <title>Genomic characterization of a novel candidate phylum (ARYD3) from a high temperature, high salinity tertiary oil reservoir in north central Oklahoma, USA.</title>
        <authorList>
            <person name="Youssef N.H."/>
            <person name="Yadav A."/>
            <person name="Elshahed M.S."/>
        </authorList>
    </citation>
    <scope>NUCLEOTIDE SEQUENCE [LARGE SCALE GENOMIC DNA]</scope>
    <source>
        <strain evidence="8">ARYD3</strain>
    </source>
</reference>
<dbReference type="PANTHER" id="PTHR32322:SF18">
    <property type="entry name" value="S-ADENOSYLMETHIONINE_S-ADENOSYLHOMOCYSTEINE TRANSPORTER"/>
    <property type="match status" value="1"/>
</dbReference>
<organism evidence="8 9">
    <name type="scientific">Candidatus Mcinerneyibacterium aminivorans</name>
    <dbReference type="NCBI Taxonomy" id="2703815"/>
    <lineage>
        <taxon>Bacteria</taxon>
        <taxon>Candidatus Macinerneyibacteriota</taxon>
        <taxon>Candidatus Mcinerneyibacteria</taxon>
        <taxon>Candidatus Mcinerneyibacteriales</taxon>
        <taxon>Candidatus Mcinerneyibacteriaceae</taxon>
        <taxon>Candidatus Mcinerneyibacterium</taxon>
    </lineage>
</organism>
<name>A0A5D0MKQ6_9BACT</name>
<feature type="transmembrane region" description="Helical" evidence="6">
    <location>
        <begin position="252"/>
        <end position="268"/>
    </location>
</feature>
<gene>
    <name evidence="8" type="ORF">FXF47_01030</name>
</gene>
<feature type="transmembrane region" description="Helical" evidence="6">
    <location>
        <begin position="9"/>
        <end position="29"/>
    </location>
</feature>
<dbReference type="GO" id="GO:0005886">
    <property type="term" value="C:plasma membrane"/>
    <property type="evidence" value="ECO:0007669"/>
    <property type="project" value="UniProtKB-SubCell"/>
</dbReference>
<dbReference type="Pfam" id="PF00892">
    <property type="entry name" value="EamA"/>
    <property type="match status" value="2"/>
</dbReference>
<feature type="transmembrane region" description="Helical" evidence="6">
    <location>
        <begin position="100"/>
        <end position="120"/>
    </location>
</feature>
<feature type="transmembrane region" description="Helical" evidence="6">
    <location>
        <begin position="184"/>
        <end position="203"/>
    </location>
</feature>
<dbReference type="InterPro" id="IPR037185">
    <property type="entry name" value="EmrE-like"/>
</dbReference>
<evidence type="ECO:0000313" key="9">
    <source>
        <dbReference type="Proteomes" id="UP000324143"/>
    </source>
</evidence>
<dbReference type="PANTHER" id="PTHR32322">
    <property type="entry name" value="INNER MEMBRANE TRANSPORTER"/>
    <property type="match status" value="1"/>
</dbReference>
<feature type="transmembrane region" description="Helical" evidence="6">
    <location>
        <begin position="127"/>
        <end position="144"/>
    </location>
</feature>
<feature type="domain" description="EamA" evidence="7">
    <location>
        <begin position="155"/>
        <end position="290"/>
    </location>
</feature>
<sequence length="304" mass="34569">MNKSLFKKIFVYISALIPMIFWGISYIWTKIVLKYYSPITTIFLRLLISTIVLSIVVFFFRKNFSIKKKDYKYFFILAFFEPFCYFIGENFGIELVSPTVASIIISTIPVVTPIFAYFFLKERLTKLNILGLLISFSGVIVILTTKNSDLVVSTKGIALLFLSVFSGVGYGITTKKLSLRYSPLTIVYTQNLIGAVYFLPLFLSFEFNNFITVTPNKELITSLLQLSIFASTLAFLFITYAIKNLGINRTNVFTNLIPIVTALFSFLILGKILLLQEVIGIFVVISGLFLSQKKRKPEVVHEDL</sequence>
<feature type="transmembrane region" description="Helical" evidence="6">
    <location>
        <begin position="71"/>
        <end position="88"/>
    </location>
</feature>
<dbReference type="SUPFAM" id="SSF103481">
    <property type="entry name" value="Multidrug resistance efflux transporter EmrE"/>
    <property type="match status" value="2"/>
</dbReference>
<keyword evidence="5 6" id="KW-0472">Membrane</keyword>
<keyword evidence="9" id="KW-1185">Reference proteome</keyword>
<feature type="domain" description="EamA" evidence="7">
    <location>
        <begin position="11"/>
        <end position="143"/>
    </location>
</feature>
<evidence type="ECO:0000256" key="5">
    <source>
        <dbReference type="ARBA" id="ARBA00023136"/>
    </source>
</evidence>
<keyword evidence="3 6" id="KW-0812">Transmembrane</keyword>
<evidence type="ECO:0000256" key="2">
    <source>
        <dbReference type="ARBA" id="ARBA00022475"/>
    </source>
</evidence>
<accession>A0A5D0MKQ6</accession>
<dbReference type="Proteomes" id="UP000324143">
    <property type="component" value="Unassembled WGS sequence"/>
</dbReference>
<feature type="transmembrane region" description="Helical" evidence="6">
    <location>
        <begin position="274"/>
        <end position="291"/>
    </location>
</feature>
<dbReference type="InterPro" id="IPR000620">
    <property type="entry name" value="EamA_dom"/>
</dbReference>
<dbReference type="EMBL" id="VSIX01000010">
    <property type="protein sequence ID" value="TYB32030.1"/>
    <property type="molecule type" value="Genomic_DNA"/>
</dbReference>
<evidence type="ECO:0000256" key="6">
    <source>
        <dbReference type="SAM" id="Phobius"/>
    </source>
</evidence>
<feature type="transmembrane region" description="Helical" evidence="6">
    <location>
        <begin position="150"/>
        <end position="172"/>
    </location>
</feature>
<comment type="caution">
    <text evidence="8">The sequence shown here is derived from an EMBL/GenBank/DDBJ whole genome shotgun (WGS) entry which is preliminary data.</text>
</comment>
<feature type="transmembrane region" description="Helical" evidence="6">
    <location>
        <begin position="223"/>
        <end position="240"/>
    </location>
</feature>
<evidence type="ECO:0000259" key="7">
    <source>
        <dbReference type="Pfam" id="PF00892"/>
    </source>
</evidence>
<protein>
    <submittedName>
        <fullName evidence="8">DMT family transporter</fullName>
    </submittedName>
</protein>
<evidence type="ECO:0000313" key="8">
    <source>
        <dbReference type="EMBL" id="TYB32030.1"/>
    </source>
</evidence>
<dbReference type="AlphaFoldDB" id="A0A5D0MKQ6"/>
<feature type="transmembrane region" description="Helical" evidence="6">
    <location>
        <begin position="35"/>
        <end position="59"/>
    </location>
</feature>
<comment type="subcellular location">
    <subcellularLocation>
        <location evidence="1">Cell membrane</location>
        <topology evidence="1">Multi-pass membrane protein</topology>
    </subcellularLocation>
</comment>
<proteinExistence type="predicted"/>
<evidence type="ECO:0000256" key="1">
    <source>
        <dbReference type="ARBA" id="ARBA00004651"/>
    </source>
</evidence>
<keyword evidence="2" id="KW-1003">Cell membrane</keyword>
<evidence type="ECO:0000256" key="3">
    <source>
        <dbReference type="ARBA" id="ARBA00022692"/>
    </source>
</evidence>
<dbReference type="InterPro" id="IPR050638">
    <property type="entry name" value="AA-Vitamin_Transporters"/>
</dbReference>
<evidence type="ECO:0000256" key="4">
    <source>
        <dbReference type="ARBA" id="ARBA00022989"/>
    </source>
</evidence>
<keyword evidence="4 6" id="KW-1133">Transmembrane helix</keyword>